<reference evidence="5" key="1">
    <citation type="submission" date="2021-02" db="EMBL/GenBank/DDBJ databases">
        <authorList>
            <person name="Dougan E. K."/>
            <person name="Rhodes N."/>
            <person name="Thang M."/>
            <person name="Chan C."/>
        </authorList>
    </citation>
    <scope>NUCLEOTIDE SEQUENCE</scope>
</reference>
<dbReference type="EMBL" id="CAJNNV010013358">
    <property type="protein sequence ID" value="CAE8601615.1"/>
    <property type="molecule type" value="Genomic_DNA"/>
</dbReference>
<dbReference type="CDD" id="cd01449">
    <property type="entry name" value="TST_Repeat_2"/>
    <property type="match status" value="1"/>
</dbReference>
<evidence type="ECO:0000259" key="4">
    <source>
        <dbReference type="PROSITE" id="PS50206"/>
    </source>
</evidence>
<dbReference type="PANTHER" id="PTHR11364">
    <property type="entry name" value="THIOSULFATE SULFERTANSFERASE"/>
    <property type="match status" value="1"/>
</dbReference>
<feature type="region of interest" description="Disordered" evidence="3">
    <location>
        <begin position="1"/>
        <end position="25"/>
    </location>
</feature>
<feature type="domain" description="Rhodanese" evidence="4">
    <location>
        <begin position="486"/>
        <end position="612"/>
    </location>
</feature>
<sequence length="624" mass="66015">MPFLVGKTSTATSSSAKSAAKASGAAARESVQQALPGCATLVPSAPQKEGPQTVVLDPVRIRTDHRQLSLASAWRESQATQATQATSPPQPLADKAREAKPQEADESQIVATQGELVLPQGVEDSAERRAIFQDAQQLTSLEELKVSVRRVADANLSKTLHQSVYVGPVSNELVLLQCGKALCLANLAVLARECAYQRLLRLLGGLGSILLKEPLPLEALLKFGILDPDSGYDPVTHASVDVDALASRFAEVLKEKAEMLSEYFMMEVDVETSMLKAVTFLATTTGVTSAITCTGCPEKCGQGSICIEIMECGLVSCEWLKEQLDKAAPNLRIVDATWFLPNSPFAAPEGSKGAAGDYLAGPRLPGAVFFDIDAVATHGDLPHMLPNEATFAAAMGALGIEPGTDVVAYDRLGIFSAPRFWYTLKVAFGHTGEVAVLNGGLPRWQELGFTVESGDLPEPPPPAPMASWKLDARAVWDLEQVEANIAKPEALVLDARAAARFHGEAPEPRAGMRGGHIPGSLNVPFVALLSSGPAARTMLPPAELCGVLQSAGLDLAGLSSTDGQPLVISCGSGLTACVVGLALYQAGFPLQRWSVYDGAWSEWGARQDTPILRRGADGQEEPVP</sequence>
<gene>
    <name evidence="5" type="ORF">PGLA1383_LOCUS19903</name>
</gene>
<dbReference type="GO" id="GO:0004792">
    <property type="term" value="F:thiosulfate-cyanide sulfurtransferase activity"/>
    <property type="evidence" value="ECO:0007669"/>
    <property type="project" value="TreeGrafter"/>
</dbReference>
<evidence type="ECO:0000313" key="5">
    <source>
        <dbReference type="EMBL" id="CAE8601615.1"/>
    </source>
</evidence>
<dbReference type="Gene3D" id="3.40.250.10">
    <property type="entry name" value="Rhodanese-like domain"/>
    <property type="match status" value="2"/>
</dbReference>
<feature type="compositionally biased region" description="Polar residues" evidence="3">
    <location>
        <begin position="75"/>
        <end position="87"/>
    </location>
</feature>
<dbReference type="OrthoDB" id="448293at2759"/>
<dbReference type="SMART" id="SM00450">
    <property type="entry name" value="RHOD"/>
    <property type="match status" value="2"/>
</dbReference>
<comment type="caution">
    <text evidence="5">The sequence shown here is derived from an EMBL/GenBank/DDBJ whole genome shotgun (WGS) entry which is preliminary data.</text>
</comment>
<keyword evidence="1" id="KW-0808">Transferase</keyword>
<evidence type="ECO:0000256" key="1">
    <source>
        <dbReference type="ARBA" id="ARBA00022679"/>
    </source>
</evidence>
<proteinExistence type="predicted"/>
<name>A0A813EL23_POLGL</name>
<feature type="region of interest" description="Disordered" evidence="3">
    <location>
        <begin position="74"/>
        <end position="106"/>
    </location>
</feature>
<dbReference type="SUPFAM" id="SSF52821">
    <property type="entry name" value="Rhodanese/Cell cycle control phosphatase"/>
    <property type="match status" value="2"/>
</dbReference>
<keyword evidence="6" id="KW-1185">Reference proteome</keyword>
<dbReference type="InterPro" id="IPR045078">
    <property type="entry name" value="TST/MPST-like"/>
</dbReference>
<evidence type="ECO:0000256" key="3">
    <source>
        <dbReference type="SAM" id="MobiDB-lite"/>
    </source>
</evidence>
<dbReference type="Proteomes" id="UP000654075">
    <property type="component" value="Unassembled WGS sequence"/>
</dbReference>
<dbReference type="InterPro" id="IPR036873">
    <property type="entry name" value="Rhodanese-like_dom_sf"/>
</dbReference>
<dbReference type="GO" id="GO:0005739">
    <property type="term" value="C:mitochondrion"/>
    <property type="evidence" value="ECO:0007669"/>
    <property type="project" value="TreeGrafter"/>
</dbReference>
<dbReference type="Pfam" id="PF16413">
    <property type="entry name" value="Mlh1_C"/>
    <property type="match status" value="1"/>
</dbReference>
<dbReference type="AlphaFoldDB" id="A0A813EL23"/>
<keyword evidence="2" id="KW-0677">Repeat</keyword>
<dbReference type="PROSITE" id="PS50206">
    <property type="entry name" value="RHODANESE_3"/>
    <property type="match status" value="2"/>
</dbReference>
<feature type="compositionally biased region" description="Basic and acidic residues" evidence="3">
    <location>
        <begin position="94"/>
        <end position="103"/>
    </location>
</feature>
<dbReference type="InterPro" id="IPR001763">
    <property type="entry name" value="Rhodanese-like_dom"/>
</dbReference>
<accession>A0A813EL23</accession>
<dbReference type="Pfam" id="PF00581">
    <property type="entry name" value="Rhodanese"/>
    <property type="match status" value="1"/>
</dbReference>
<evidence type="ECO:0000256" key="2">
    <source>
        <dbReference type="ARBA" id="ARBA00022737"/>
    </source>
</evidence>
<dbReference type="CDD" id="cd01448">
    <property type="entry name" value="TST_Repeat_1"/>
    <property type="match status" value="1"/>
</dbReference>
<dbReference type="InterPro" id="IPR032189">
    <property type="entry name" value="Mlh1_C"/>
</dbReference>
<feature type="domain" description="Rhodanese" evidence="4">
    <location>
        <begin position="363"/>
        <end position="453"/>
    </location>
</feature>
<evidence type="ECO:0000313" key="6">
    <source>
        <dbReference type="Proteomes" id="UP000654075"/>
    </source>
</evidence>
<organism evidence="5 6">
    <name type="scientific">Polarella glacialis</name>
    <name type="common">Dinoflagellate</name>
    <dbReference type="NCBI Taxonomy" id="89957"/>
    <lineage>
        <taxon>Eukaryota</taxon>
        <taxon>Sar</taxon>
        <taxon>Alveolata</taxon>
        <taxon>Dinophyceae</taxon>
        <taxon>Suessiales</taxon>
        <taxon>Suessiaceae</taxon>
        <taxon>Polarella</taxon>
    </lineage>
</organism>
<dbReference type="PANTHER" id="PTHR11364:SF27">
    <property type="entry name" value="SULFURTRANSFERASE"/>
    <property type="match status" value="1"/>
</dbReference>
<protein>
    <recommendedName>
        <fullName evidence="4">Rhodanese domain-containing protein</fullName>
    </recommendedName>
</protein>